<feature type="transmembrane region" description="Helical" evidence="2">
    <location>
        <begin position="317"/>
        <end position="339"/>
    </location>
</feature>
<protein>
    <submittedName>
        <fullName evidence="3">Uncharacterized protein</fullName>
    </submittedName>
</protein>
<keyword evidence="2" id="KW-0812">Transmembrane</keyword>
<feature type="transmembrane region" description="Helical" evidence="2">
    <location>
        <begin position="278"/>
        <end position="296"/>
    </location>
</feature>
<dbReference type="EMBL" id="ASPP01020087">
    <property type="protein sequence ID" value="ETO14341.1"/>
    <property type="molecule type" value="Genomic_DNA"/>
</dbReference>
<keyword evidence="2" id="KW-1133">Transmembrane helix</keyword>
<accession>X6ML39</accession>
<dbReference type="AlphaFoldDB" id="X6ML39"/>
<gene>
    <name evidence="3" type="ORF">RFI_23025</name>
</gene>
<evidence type="ECO:0000256" key="1">
    <source>
        <dbReference type="SAM" id="MobiDB-lite"/>
    </source>
</evidence>
<evidence type="ECO:0000313" key="3">
    <source>
        <dbReference type="EMBL" id="ETO14341.1"/>
    </source>
</evidence>
<comment type="caution">
    <text evidence="3">The sequence shown here is derived from an EMBL/GenBank/DDBJ whole genome shotgun (WGS) entry which is preliminary data.</text>
</comment>
<sequence length="390" mass="45648">MDGYGHNYSPNSYRRGNNNNNNNNNEFEPEWIANDADIDEESGAFFKKGLNEIDPQQLQVPHTFSPAPYRSLHRYNSPYSVGDHTSRIHSPMINDDQKVLEKKEGKRKRKSKKHLFGLLENIYIYVYVYVCMLCKGFMVCWGLWNEHKSKGSVLLVLSVFITVLSVIVINMRRGHSAMLRMDEIVRMVNDFRVVWFILCVVIEFVVDIVFLANNNKPFWITHALVWVVSGLCFVTLDFATLVAYVFAHCGKMYLYIYVRIHIYAYACFILYLSMLGRFAYPLVFLVIVTIEMVDNVKRHHSDEDIGLHIADRSFTLYDLKIDCLLLVTCVIMSLFFFVVMDPNKSYFFFGLQPVSRRPYFTRYQLSQEPWFTLRSEDSALLLWLINLSRV</sequence>
<evidence type="ECO:0000256" key="2">
    <source>
        <dbReference type="SAM" id="Phobius"/>
    </source>
</evidence>
<feature type="transmembrane region" description="Helical" evidence="2">
    <location>
        <begin position="193"/>
        <end position="212"/>
    </location>
</feature>
<feature type="transmembrane region" description="Helical" evidence="2">
    <location>
        <begin position="224"/>
        <end position="247"/>
    </location>
</feature>
<proteinExistence type="predicted"/>
<dbReference type="Proteomes" id="UP000023152">
    <property type="component" value="Unassembled WGS sequence"/>
</dbReference>
<name>X6ML39_RETFI</name>
<feature type="transmembrane region" description="Helical" evidence="2">
    <location>
        <begin position="122"/>
        <end position="144"/>
    </location>
</feature>
<feature type="region of interest" description="Disordered" evidence="1">
    <location>
        <begin position="1"/>
        <end position="28"/>
    </location>
</feature>
<feature type="transmembrane region" description="Helical" evidence="2">
    <location>
        <begin position="150"/>
        <end position="172"/>
    </location>
</feature>
<reference evidence="3 4" key="1">
    <citation type="journal article" date="2013" name="Curr. Biol.">
        <title>The Genome of the Foraminiferan Reticulomyxa filosa.</title>
        <authorList>
            <person name="Glockner G."/>
            <person name="Hulsmann N."/>
            <person name="Schleicher M."/>
            <person name="Noegel A.A."/>
            <person name="Eichinger L."/>
            <person name="Gallinger C."/>
            <person name="Pawlowski J."/>
            <person name="Sierra R."/>
            <person name="Euteneuer U."/>
            <person name="Pillet L."/>
            <person name="Moustafa A."/>
            <person name="Platzer M."/>
            <person name="Groth M."/>
            <person name="Szafranski K."/>
            <person name="Schliwa M."/>
        </authorList>
    </citation>
    <scope>NUCLEOTIDE SEQUENCE [LARGE SCALE GENOMIC DNA]</scope>
</reference>
<keyword evidence="2" id="KW-0472">Membrane</keyword>
<keyword evidence="4" id="KW-1185">Reference proteome</keyword>
<evidence type="ECO:0000313" key="4">
    <source>
        <dbReference type="Proteomes" id="UP000023152"/>
    </source>
</evidence>
<organism evidence="3 4">
    <name type="scientific">Reticulomyxa filosa</name>
    <dbReference type="NCBI Taxonomy" id="46433"/>
    <lineage>
        <taxon>Eukaryota</taxon>
        <taxon>Sar</taxon>
        <taxon>Rhizaria</taxon>
        <taxon>Retaria</taxon>
        <taxon>Foraminifera</taxon>
        <taxon>Monothalamids</taxon>
        <taxon>Reticulomyxidae</taxon>
        <taxon>Reticulomyxa</taxon>
    </lineage>
</organism>